<sequence length="343" mass="39374">MDHQKAQAARLRGWNTTMIMNKIAIPDINCWVTKLRANIQTQLIYILPQMTMPTDAAPSGWGSTLEREIEMAAIAHGTWSKKQAKLTSKNSEIKAITQGYRNFARVLKNSRIQSLANRSDNSTAVFDIRKWRVSTSLIKEIKQVHQTIEKLGIQIQIIHLAGVKNEIADALSRLSRAGDYKLKEKIFQPTCHQMNLNPTIDLFSQHFNNLLLRFMSTIRGLGEVVIDALNQTQKKKHPRIHPPIPLLPTVLTKIREEQIEATLIVPLRLGQIWYTELLNENAQSLMLGWSNEMLESGRSQIKKNLKLAPGKICCFLMDRRPGREEDLQERFKEYKTYPSEQKI</sequence>
<proteinExistence type="predicted"/>
<dbReference type="PANTHER" id="PTHR33050:SF7">
    <property type="entry name" value="RIBONUCLEASE H"/>
    <property type="match status" value="1"/>
</dbReference>
<dbReference type="CDD" id="cd09275">
    <property type="entry name" value="RNase_HI_RT_DIRS1"/>
    <property type="match status" value="1"/>
</dbReference>
<dbReference type="Proteomes" id="UP000324800">
    <property type="component" value="Unassembled WGS sequence"/>
</dbReference>
<protein>
    <submittedName>
        <fullName evidence="1">Uncharacterized protein</fullName>
    </submittedName>
</protein>
<dbReference type="GO" id="GO:0003676">
    <property type="term" value="F:nucleic acid binding"/>
    <property type="evidence" value="ECO:0007669"/>
    <property type="project" value="InterPro"/>
</dbReference>
<gene>
    <name evidence="1" type="ORF">EZS28_030172</name>
</gene>
<accession>A0A5J4UWM2</accession>
<evidence type="ECO:0000313" key="2">
    <source>
        <dbReference type="Proteomes" id="UP000324800"/>
    </source>
</evidence>
<dbReference type="Gene3D" id="3.30.420.10">
    <property type="entry name" value="Ribonuclease H-like superfamily/Ribonuclease H"/>
    <property type="match status" value="1"/>
</dbReference>
<dbReference type="InterPro" id="IPR052055">
    <property type="entry name" value="Hepadnavirus_pol/RT"/>
</dbReference>
<dbReference type="PANTHER" id="PTHR33050">
    <property type="entry name" value="REVERSE TRANSCRIPTASE DOMAIN-CONTAINING PROTEIN"/>
    <property type="match status" value="1"/>
</dbReference>
<dbReference type="EMBL" id="SNRW01012081">
    <property type="protein sequence ID" value="KAA6374301.1"/>
    <property type="molecule type" value="Genomic_DNA"/>
</dbReference>
<organism evidence="1 2">
    <name type="scientific">Streblomastix strix</name>
    <dbReference type="NCBI Taxonomy" id="222440"/>
    <lineage>
        <taxon>Eukaryota</taxon>
        <taxon>Metamonada</taxon>
        <taxon>Preaxostyla</taxon>
        <taxon>Oxymonadida</taxon>
        <taxon>Streblomastigidae</taxon>
        <taxon>Streblomastix</taxon>
    </lineage>
</organism>
<reference evidence="1 2" key="1">
    <citation type="submission" date="2019-03" db="EMBL/GenBank/DDBJ databases">
        <title>Single cell metagenomics reveals metabolic interactions within the superorganism composed of flagellate Streblomastix strix and complex community of Bacteroidetes bacteria on its surface.</title>
        <authorList>
            <person name="Treitli S.C."/>
            <person name="Kolisko M."/>
            <person name="Husnik F."/>
            <person name="Keeling P."/>
            <person name="Hampl V."/>
        </authorList>
    </citation>
    <scope>NUCLEOTIDE SEQUENCE [LARGE SCALE GENOMIC DNA]</scope>
    <source>
        <strain evidence="1">ST1C</strain>
    </source>
</reference>
<comment type="caution">
    <text evidence="1">The sequence shown here is derived from an EMBL/GenBank/DDBJ whole genome shotgun (WGS) entry which is preliminary data.</text>
</comment>
<evidence type="ECO:0000313" key="1">
    <source>
        <dbReference type="EMBL" id="KAA6374301.1"/>
    </source>
</evidence>
<name>A0A5J4UWM2_9EUKA</name>
<dbReference type="InterPro" id="IPR036397">
    <property type="entry name" value="RNaseH_sf"/>
</dbReference>
<dbReference type="AlphaFoldDB" id="A0A5J4UWM2"/>